<dbReference type="AlphaFoldDB" id="A0A0D3I6A4"/>
<dbReference type="GeneID" id="17252903"/>
<reference evidence="3" key="1">
    <citation type="journal article" date="2013" name="Nature">
        <title>Pan genome of the phytoplankton Emiliania underpins its global distribution.</title>
        <authorList>
            <person name="Read B.A."/>
            <person name="Kegel J."/>
            <person name="Klute M.J."/>
            <person name="Kuo A."/>
            <person name="Lefebvre S.C."/>
            <person name="Maumus F."/>
            <person name="Mayer C."/>
            <person name="Miller J."/>
            <person name="Monier A."/>
            <person name="Salamov A."/>
            <person name="Young J."/>
            <person name="Aguilar M."/>
            <person name="Claverie J.M."/>
            <person name="Frickenhaus S."/>
            <person name="Gonzalez K."/>
            <person name="Herman E.K."/>
            <person name="Lin Y.C."/>
            <person name="Napier J."/>
            <person name="Ogata H."/>
            <person name="Sarno A.F."/>
            <person name="Shmutz J."/>
            <person name="Schroeder D."/>
            <person name="de Vargas C."/>
            <person name="Verret F."/>
            <person name="von Dassow P."/>
            <person name="Valentin K."/>
            <person name="Van de Peer Y."/>
            <person name="Wheeler G."/>
            <person name="Dacks J.B."/>
            <person name="Delwiche C.F."/>
            <person name="Dyhrman S.T."/>
            <person name="Glockner G."/>
            <person name="John U."/>
            <person name="Richards T."/>
            <person name="Worden A.Z."/>
            <person name="Zhang X."/>
            <person name="Grigoriev I.V."/>
            <person name="Allen A.E."/>
            <person name="Bidle K."/>
            <person name="Borodovsky M."/>
            <person name="Bowler C."/>
            <person name="Brownlee C."/>
            <person name="Cock J.M."/>
            <person name="Elias M."/>
            <person name="Gladyshev V.N."/>
            <person name="Groth M."/>
            <person name="Guda C."/>
            <person name="Hadaegh A."/>
            <person name="Iglesias-Rodriguez M.D."/>
            <person name="Jenkins J."/>
            <person name="Jones B.M."/>
            <person name="Lawson T."/>
            <person name="Leese F."/>
            <person name="Lindquist E."/>
            <person name="Lobanov A."/>
            <person name="Lomsadze A."/>
            <person name="Malik S.B."/>
            <person name="Marsh M.E."/>
            <person name="Mackinder L."/>
            <person name="Mock T."/>
            <person name="Mueller-Roeber B."/>
            <person name="Pagarete A."/>
            <person name="Parker M."/>
            <person name="Probert I."/>
            <person name="Quesneville H."/>
            <person name="Raines C."/>
            <person name="Rensing S.A."/>
            <person name="Riano-Pachon D.M."/>
            <person name="Richier S."/>
            <person name="Rokitta S."/>
            <person name="Shiraiwa Y."/>
            <person name="Soanes D.M."/>
            <person name="van der Giezen M."/>
            <person name="Wahlund T.M."/>
            <person name="Williams B."/>
            <person name="Wilson W."/>
            <person name="Wolfe G."/>
            <person name="Wurch L.L."/>
        </authorList>
    </citation>
    <scope>NUCLEOTIDE SEQUENCE</scope>
</reference>
<keyword evidence="3" id="KW-1185">Reference proteome</keyword>
<reference evidence="2" key="2">
    <citation type="submission" date="2024-10" db="UniProtKB">
        <authorList>
            <consortium name="EnsemblProtists"/>
        </authorList>
    </citation>
    <scope>IDENTIFICATION</scope>
</reference>
<evidence type="ECO:0008006" key="4">
    <source>
        <dbReference type="Google" id="ProtNLM"/>
    </source>
</evidence>
<dbReference type="HOGENOM" id="CLU_1006238_0_0_1"/>
<evidence type="ECO:0000256" key="1">
    <source>
        <dbReference type="SAM" id="MobiDB-lite"/>
    </source>
</evidence>
<dbReference type="KEGG" id="ehx:EMIHUDRAFT_218872"/>
<dbReference type="Proteomes" id="UP000013827">
    <property type="component" value="Unassembled WGS sequence"/>
</dbReference>
<feature type="region of interest" description="Disordered" evidence="1">
    <location>
        <begin position="258"/>
        <end position="277"/>
    </location>
</feature>
<protein>
    <recommendedName>
        <fullName evidence="4">Apple domain-containing protein</fullName>
    </recommendedName>
</protein>
<dbReference type="PaxDb" id="2903-EOD06789"/>
<organism evidence="2 3">
    <name type="scientific">Emiliania huxleyi (strain CCMP1516)</name>
    <dbReference type="NCBI Taxonomy" id="280463"/>
    <lineage>
        <taxon>Eukaryota</taxon>
        <taxon>Haptista</taxon>
        <taxon>Haptophyta</taxon>
        <taxon>Prymnesiophyceae</taxon>
        <taxon>Isochrysidales</taxon>
        <taxon>Noelaerhabdaceae</taxon>
        <taxon>Emiliania</taxon>
    </lineage>
</organism>
<accession>A0A0D3I6A4</accession>
<dbReference type="RefSeq" id="XP_005759218.1">
    <property type="nucleotide sequence ID" value="XM_005759161.1"/>
</dbReference>
<evidence type="ECO:0000313" key="3">
    <source>
        <dbReference type="Proteomes" id="UP000013827"/>
    </source>
</evidence>
<name>A0A0D3I6A4_EMIH1</name>
<sequence length="277" mass="28653">MFALIASLPLAAQPRTCWEMKPGYNAISRLVAAPGKERRPDIFFFGETGSADACRGACEAEGPGCAAFAWMGPGKRGVFGGADKWARGCYGRGASTRTMVPDKERVSGVKARPVYGLEALLGDVDPDSVQQQPRHACQAPPFASPCHEPLSAAPGAAPVAGASADADTDSRAGVPLKTINAVVDQVNSGKMTFDDCVAKLSSLGAAAAAQQQAAQAAQQQRGFARGESVVSRRQAAAATAAASEPALQREVELKQKLAELQAKEADPATGHSAHGRV</sequence>
<proteinExistence type="predicted"/>
<feature type="compositionally biased region" description="Low complexity" evidence="1">
    <location>
        <begin position="151"/>
        <end position="165"/>
    </location>
</feature>
<dbReference type="EnsemblProtists" id="EOD06789">
    <property type="protein sequence ID" value="EOD06789"/>
    <property type="gene ID" value="EMIHUDRAFT_218872"/>
</dbReference>
<evidence type="ECO:0000313" key="2">
    <source>
        <dbReference type="EnsemblProtists" id="EOD06789"/>
    </source>
</evidence>
<feature type="region of interest" description="Disordered" evidence="1">
    <location>
        <begin position="148"/>
        <end position="169"/>
    </location>
</feature>